<dbReference type="InterPro" id="IPR016136">
    <property type="entry name" value="DNA_helicase_N/primase_C"/>
</dbReference>
<dbReference type="InterPro" id="IPR036977">
    <property type="entry name" value="DNA_primase_Znf_CHC2"/>
</dbReference>
<name>A0ABV7FMR8_9ALTE</name>
<dbReference type="InterPro" id="IPR006295">
    <property type="entry name" value="DNA_primase_DnaG"/>
</dbReference>
<dbReference type="SMART" id="SM00766">
    <property type="entry name" value="DnaG_DnaB_bind"/>
    <property type="match status" value="1"/>
</dbReference>
<dbReference type="InterPro" id="IPR013264">
    <property type="entry name" value="DNAG_N"/>
</dbReference>
<dbReference type="Pfam" id="PF08275">
    <property type="entry name" value="DNAG_N"/>
    <property type="match status" value="1"/>
</dbReference>
<organism evidence="15 16">
    <name type="scientific">Agaribacter flavus</name>
    <dbReference type="NCBI Taxonomy" id="1902781"/>
    <lineage>
        <taxon>Bacteria</taxon>
        <taxon>Pseudomonadati</taxon>
        <taxon>Pseudomonadota</taxon>
        <taxon>Gammaproteobacteria</taxon>
        <taxon>Alteromonadales</taxon>
        <taxon>Alteromonadaceae</taxon>
        <taxon>Agaribacter</taxon>
    </lineage>
</organism>
<dbReference type="InterPro" id="IPR002694">
    <property type="entry name" value="Znf_CHC2"/>
</dbReference>
<keyword evidence="5 12" id="KW-0235">DNA replication</keyword>
<dbReference type="Pfam" id="PF13155">
    <property type="entry name" value="Toprim_2"/>
    <property type="match status" value="1"/>
</dbReference>
<evidence type="ECO:0000256" key="8">
    <source>
        <dbReference type="ARBA" id="ARBA00022833"/>
    </source>
</evidence>
<dbReference type="EC" id="2.7.7.101" evidence="12"/>
<keyword evidence="2 12" id="KW-0639">Primosome</keyword>
<dbReference type="SMART" id="SM00400">
    <property type="entry name" value="ZnF_CHCC"/>
    <property type="match status" value="1"/>
</dbReference>
<dbReference type="InterPro" id="IPR006171">
    <property type="entry name" value="TOPRIM_dom"/>
</dbReference>
<dbReference type="SUPFAM" id="SSF57783">
    <property type="entry name" value="Zinc beta-ribbon"/>
    <property type="match status" value="1"/>
</dbReference>
<dbReference type="Pfam" id="PF01807">
    <property type="entry name" value="Zn_ribbon_DnaG"/>
    <property type="match status" value="1"/>
</dbReference>
<comment type="similarity">
    <text evidence="12 13">Belongs to the DnaG primase family.</text>
</comment>
<evidence type="ECO:0000256" key="5">
    <source>
        <dbReference type="ARBA" id="ARBA00022705"/>
    </source>
</evidence>
<keyword evidence="4 12" id="KW-0548">Nucleotidyltransferase</keyword>
<keyword evidence="1 12" id="KW-0240">DNA-directed RNA polymerase</keyword>
<dbReference type="Gene3D" id="1.10.860.10">
    <property type="entry name" value="DNAb Helicase, Chain A"/>
    <property type="match status" value="1"/>
</dbReference>
<sequence>MAGRIPNDFIEDLVARSDIVDIIDSRVKLKKAGKNYQACCPFHNEKTPSFTVSQDKQFYYCFGCGAKGNVIGFLMEYDRLEFVEAVEELANSAGLTVPREGHSTSSVPSRSKSERELDYQLMEDVARFYEFQLKQHTQKQKVIDYLKGRGLSGEVVKYWGIGYAPNEWDTVLKQFGETPARQSQLLALKLVNENDNKKRYDFFRDRLMFPIRDKRGRVVAFGGRVIDTDGPKYLNSPETRIFHKSNELYGLFQARKEHRSLGRLLVVEGYMDVVALSQYGIRYAVAALGTATTPEHIQTMFKSTHEVICCYDGDRAGREAAWRALESALAYLKDGLVMKFLFLPDGEDPDTMVRKEGKAQFEARLNDAVPLSQFFFSTMRDKHSIGNIEGKAALKAEAMPLINKIAGENQRDMMLAELNKLCGDGHRFTTELDIKKAQKYSKPKAKSFQKVSVKQSPIRVMMRLLLDSPVIASKHPQVKVEALLNADIPGVQVLHELQQYCFAHPQANTGSILEAFRQHPNSNHLAKLLTTELYDGIDVEKEYVDCFKAMLKQYFESRLNTLQYLATSAQGLSPEQEQELSFLMKKKDQM</sequence>
<evidence type="ECO:0000256" key="11">
    <source>
        <dbReference type="ARBA" id="ARBA00023163"/>
    </source>
</evidence>
<keyword evidence="10 12" id="KW-0238">DNA-binding</keyword>
<comment type="cofactor">
    <cofactor evidence="12 13">
        <name>Zn(2+)</name>
        <dbReference type="ChEBI" id="CHEBI:29105"/>
    </cofactor>
    <text evidence="12 13">Binds 1 zinc ion per monomer.</text>
</comment>
<keyword evidence="16" id="KW-1185">Reference proteome</keyword>
<evidence type="ECO:0000256" key="1">
    <source>
        <dbReference type="ARBA" id="ARBA00022478"/>
    </source>
</evidence>
<dbReference type="NCBIfam" id="TIGR01391">
    <property type="entry name" value="dnaG"/>
    <property type="match status" value="1"/>
</dbReference>
<comment type="subunit">
    <text evidence="12">Monomer. Interacts with DnaB.</text>
</comment>
<dbReference type="InterPro" id="IPR050219">
    <property type="entry name" value="DnaG_primase"/>
</dbReference>
<keyword evidence="9" id="KW-0460">Magnesium</keyword>
<dbReference type="Gene3D" id="1.20.50.20">
    <property type="entry name" value="DnaG, RNA polymerase domain, helical bundle"/>
    <property type="match status" value="1"/>
</dbReference>
<evidence type="ECO:0000256" key="10">
    <source>
        <dbReference type="ARBA" id="ARBA00023125"/>
    </source>
</evidence>
<dbReference type="CDD" id="cd03364">
    <property type="entry name" value="TOPRIM_DnaG_primases"/>
    <property type="match status" value="1"/>
</dbReference>
<keyword evidence="3 12" id="KW-0808">Transferase</keyword>
<dbReference type="InterPro" id="IPR034151">
    <property type="entry name" value="TOPRIM_DnaG_bac"/>
</dbReference>
<comment type="function">
    <text evidence="12 13">RNA polymerase that catalyzes the synthesis of short RNA molecules used as primers for DNA polymerase during DNA replication.</text>
</comment>
<dbReference type="Gene3D" id="3.40.1360.10">
    <property type="match status" value="1"/>
</dbReference>
<proteinExistence type="inferred from homology"/>
<evidence type="ECO:0000256" key="7">
    <source>
        <dbReference type="ARBA" id="ARBA00022771"/>
    </source>
</evidence>
<evidence type="ECO:0000256" key="13">
    <source>
        <dbReference type="PIRNR" id="PIRNR002811"/>
    </source>
</evidence>
<dbReference type="PIRSF" id="PIRSF002811">
    <property type="entry name" value="DnaG"/>
    <property type="match status" value="1"/>
</dbReference>
<evidence type="ECO:0000256" key="9">
    <source>
        <dbReference type="ARBA" id="ARBA00022842"/>
    </source>
</evidence>
<evidence type="ECO:0000256" key="2">
    <source>
        <dbReference type="ARBA" id="ARBA00022515"/>
    </source>
</evidence>
<dbReference type="PANTHER" id="PTHR30313:SF2">
    <property type="entry name" value="DNA PRIMASE"/>
    <property type="match status" value="1"/>
</dbReference>
<dbReference type="InterPro" id="IPR030846">
    <property type="entry name" value="DnaG_bac"/>
</dbReference>
<protein>
    <recommendedName>
        <fullName evidence="12 13">DNA primase</fullName>
        <ecNumber evidence="12">2.7.7.101</ecNumber>
    </recommendedName>
</protein>
<reference evidence="16" key="1">
    <citation type="journal article" date="2019" name="Int. J. Syst. Evol. Microbiol.">
        <title>The Global Catalogue of Microorganisms (GCM) 10K type strain sequencing project: providing services to taxonomists for standard genome sequencing and annotation.</title>
        <authorList>
            <consortium name="The Broad Institute Genomics Platform"/>
            <consortium name="The Broad Institute Genome Sequencing Center for Infectious Disease"/>
            <person name="Wu L."/>
            <person name="Ma J."/>
        </authorList>
    </citation>
    <scope>NUCLEOTIDE SEQUENCE [LARGE SCALE GENOMIC DNA]</scope>
    <source>
        <strain evidence="16">KCTC 52473</strain>
    </source>
</reference>
<evidence type="ECO:0000256" key="4">
    <source>
        <dbReference type="ARBA" id="ARBA00022695"/>
    </source>
</evidence>
<dbReference type="InterPro" id="IPR013173">
    <property type="entry name" value="DNA_primase_DnaG_DnaB-bd_dom"/>
</dbReference>
<keyword evidence="11 12" id="KW-0804">Transcription</keyword>
<dbReference type="Gene3D" id="3.90.980.10">
    <property type="entry name" value="DNA primase, catalytic core, N-terminal domain"/>
    <property type="match status" value="1"/>
</dbReference>
<evidence type="ECO:0000313" key="16">
    <source>
        <dbReference type="Proteomes" id="UP001595478"/>
    </source>
</evidence>
<keyword evidence="8 12" id="KW-0862">Zinc</keyword>
<dbReference type="HAMAP" id="MF_00974">
    <property type="entry name" value="DNA_primase_DnaG"/>
    <property type="match status" value="1"/>
</dbReference>
<dbReference type="Gene3D" id="3.90.580.10">
    <property type="entry name" value="Zinc finger, CHC2-type domain"/>
    <property type="match status" value="1"/>
</dbReference>
<dbReference type="InterPro" id="IPR019475">
    <property type="entry name" value="DNA_primase_DnaB-bd"/>
</dbReference>
<dbReference type="RefSeq" id="WP_376919196.1">
    <property type="nucleotide sequence ID" value="NZ_JBHRSW010000006.1"/>
</dbReference>
<dbReference type="SMART" id="SM00493">
    <property type="entry name" value="TOPRIM"/>
    <property type="match status" value="1"/>
</dbReference>
<comment type="domain">
    <text evidence="12">Contains an N-terminal zinc-binding domain, a central core domain that contains the primase activity, and a C-terminal DnaB-binding domain.</text>
</comment>
<evidence type="ECO:0000256" key="6">
    <source>
        <dbReference type="ARBA" id="ARBA00022723"/>
    </source>
</evidence>
<dbReference type="EMBL" id="JBHRSW010000006">
    <property type="protein sequence ID" value="MFC3121063.1"/>
    <property type="molecule type" value="Genomic_DNA"/>
</dbReference>
<comment type="caution">
    <text evidence="15">The sequence shown here is derived from an EMBL/GenBank/DDBJ whole genome shotgun (WGS) entry which is preliminary data.</text>
</comment>
<feature type="domain" description="Toprim" evidence="14">
    <location>
        <begin position="262"/>
        <end position="344"/>
    </location>
</feature>
<dbReference type="PROSITE" id="PS50880">
    <property type="entry name" value="TOPRIM"/>
    <property type="match status" value="1"/>
</dbReference>
<evidence type="ECO:0000256" key="12">
    <source>
        <dbReference type="HAMAP-Rule" id="MF_00974"/>
    </source>
</evidence>
<evidence type="ECO:0000313" key="15">
    <source>
        <dbReference type="EMBL" id="MFC3121063.1"/>
    </source>
</evidence>
<dbReference type="SUPFAM" id="SSF117023">
    <property type="entry name" value="DNA primase DnaG, C-terminal domain"/>
    <property type="match status" value="1"/>
</dbReference>
<keyword evidence="7 12" id="KW-0863">Zinc-finger</keyword>
<dbReference type="SUPFAM" id="SSF56731">
    <property type="entry name" value="DNA primase core"/>
    <property type="match status" value="1"/>
</dbReference>
<dbReference type="Pfam" id="PF08278">
    <property type="entry name" value="DnaG_DnaB_bind"/>
    <property type="match status" value="1"/>
</dbReference>
<evidence type="ECO:0000256" key="3">
    <source>
        <dbReference type="ARBA" id="ARBA00022679"/>
    </source>
</evidence>
<dbReference type="PANTHER" id="PTHR30313">
    <property type="entry name" value="DNA PRIMASE"/>
    <property type="match status" value="1"/>
</dbReference>
<keyword evidence="6 12" id="KW-0479">Metal-binding</keyword>
<dbReference type="Proteomes" id="UP001595478">
    <property type="component" value="Unassembled WGS sequence"/>
</dbReference>
<accession>A0ABV7FMR8</accession>
<feature type="zinc finger region" description="CHC2-type" evidence="12">
    <location>
        <begin position="40"/>
        <end position="64"/>
    </location>
</feature>
<evidence type="ECO:0000259" key="14">
    <source>
        <dbReference type="PROSITE" id="PS50880"/>
    </source>
</evidence>
<dbReference type="InterPro" id="IPR037068">
    <property type="entry name" value="DNA_primase_core_N_sf"/>
</dbReference>
<comment type="catalytic activity">
    <reaction evidence="12">
        <text>ssDNA + n NTP = ssDNA/pppN(pN)n-1 hybrid + (n-1) diphosphate.</text>
        <dbReference type="EC" id="2.7.7.101"/>
    </reaction>
</comment>
<gene>
    <name evidence="12 15" type="primary">dnaG</name>
    <name evidence="15" type="ORF">ACFOHL_05490</name>
</gene>
<dbReference type="Pfam" id="PF10410">
    <property type="entry name" value="DnaB_bind"/>
    <property type="match status" value="1"/>
</dbReference>